<protein>
    <recommendedName>
        <fullName evidence="5">RING-type domain-containing protein</fullName>
    </recommendedName>
</protein>
<feature type="region of interest" description="Disordered" evidence="1">
    <location>
        <begin position="140"/>
        <end position="169"/>
    </location>
</feature>
<evidence type="ECO:0000256" key="1">
    <source>
        <dbReference type="SAM" id="MobiDB-lite"/>
    </source>
</evidence>
<dbReference type="Gene3D" id="3.30.40.10">
    <property type="entry name" value="Zinc/RING finger domain, C3HC4 (zinc finger)"/>
    <property type="match status" value="1"/>
</dbReference>
<sequence>MPRTPAMKLAMPQYNPDVEYSLDLGAEATPQPEDTPQPADDTAPAPPRRRSWRSSSHDTEKTRHSNAYDAAGNLKIAARGRQEAQRDCGICEEVAVEPVRTLCCGALFCKEHIDDWIYGPAATGLCPTCTAPCVLPPSMDTEKEAARPRTPPSSRSHSPSHASAPPQAPLVPGKDSIVRVLSVLALLLLLGVLFVGRGERLSEFLSSS</sequence>
<keyword evidence="4" id="KW-1185">Reference proteome</keyword>
<proteinExistence type="predicted"/>
<feature type="transmembrane region" description="Helical" evidence="2">
    <location>
        <begin position="177"/>
        <end position="196"/>
    </location>
</feature>
<evidence type="ECO:0000313" key="4">
    <source>
        <dbReference type="Proteomes" id="UP001221757"/>
    </source>
</evidence>
<dbReference type="EMBL" id="JARKIE010000441">
    <property type="protein sequence ID" value="KAJ7638145.1"/>
    <property type="molecule type" value="Genomic_DNA"/>
</dbReference>
<evidence type="ECO:0008006" key="5">
    <source>
        <dbReference type="Google" id="ProtNLM"/>
    </source>
</evidence>
<dbReference type="AlphaFoldDB" id="A0AAD7FU04"/>
<dbReference type="SUPFAM" id="SSF57850">
    <property type="entry name" value="RING/U-box"/>
    <property type="match status" value="1"/>
</dbReference>
<evidence type="ECO:0000313" key="3">
    <source>
        <dbReference type="EMBL" id="KAJ7638145.1"/>
    </source>
</evidence>
<dbReference type="InterPro" id="IPR013083">
    <property type="entry name" value="Znf_RING/FYVE/PHD"/>
</dbReference>
<reference evidence="3" key="1">
    <citation type="submission" date="2023-03" db="EMBL/GenBank/DDBJ databases">
        <title>Massive genome expansion in bonnet fungi (Mycena s.s.) driven by repeated elements and novel gene families across ecological guilds.</title>
        <authorList>
            <consortium name="Lawrence Berkeley National Laboratory"/>
            <person name="Harder C.B."/>
            <person name="Miyauchi S."/>
            <person name="Viragh M."/>
            <person name="Kuo A."/>
            <person name="Thoen E."/>
            <person name="Andreopoulos B."/>
            <person name="Lu D."/>
            <person name="Skrede I."/>
            <person name="Drula E."/>
            <person name="Henrissat B."/>
            <person name="Morin E."/>
            <person name="Kohler A."/>
            <person name="Barry K."/>
            <person name="LaButti K."/>
            <person name="Morin E."/>
            <person name="Salamov A."/>
            <person name="Lipzen A."/>
            <person name="Mereny Z."/>
            <person name="Hegedus B."/>
            <person name="Baldrian P."/>
            <person name="Stursova M."/>
            <person name="Weitz H."/>
            <person name="Taylor A."/>
            <person name="Grigoriev I.V."/>
            <person name="Nagy L.G."/>
            <person name="Martin F."/>
            <person name="Kauserud H."/>
        </authorList>
    </citation>
    <scope>NUCLEOTIDE SEQUENCE</scope>
    <source>
        <strain evidence="3">CBHHK067</strain>
    </source>
</reference>
<comment type="caution">
    <text evidence="3">The sequence shown here is derived from an EMBL/GenBank/DDBJ whole genome shotgun (WGS) entry which is preliminary data.</text>
</comment>
<feature type="compositionally biased region" description="Low complexity" evidence="1">
    <location>
        <begin position="152"/>
        <end position="165"/>
    </location>
</feature>
<gene>
    <name evidence="3" type="ORF">B0H17DRAFT_1187276</name>
</gene>
<dbReference type="Proteomes" id="UP001221757">
    <property type="component" value="Unassembled WGS sequence"/>
</dbReference>
<keyword evidence="2" id="KW-1133">Transmembrane helix</keyword>
<feature type="compositionally biased region" description="Low complexity" evidence="1">
    <location>
        <begin position="27"/>
        <end position="43"/>
    </location>
</feature>
<name>A0AAD7FU04_MYCRO</name>
<organism evidence="3 4">
    <name type="scientific">Mycena rosella</name>
    <name type="common">Pink bonnet</name>
    <name type="synonym">Agaricus rosellus</name>
    <dbReference type="NCBI Taxonomy" id="1033263"/>
    <lineage>
        <taxon>Eukaryota</taxon>
        <taxon>Fungi</taxon>
        <taxon>Dikarya</taxon>
        <taxon>Basidiomycota</taxon>
        <taxon>Agaricomycotina</taxon>
        <taxon>Agaricomycetes</taxon>
        <taxon>Agaricomycetidae</taxon>
        <taxon>Agaricales</taxon>
        <taxon>Marasmiineae</taxon>
        <taxon>Mycenaceae</taxon>
        <taxon>Mycena</taxon>
    </lineage>
</organism>
<accession>A0AAD7FU04</accession>
<keyword evidence="2" id="KW-0812">Transmembrane</keyword>
<feature type="region of interest" description="Disordered" evidence="1">
    <location>
        <begin position="20"/>
        <end position="68"/>
    </location>
</feature>
<evidence type="ECO:0000256" key="2">
    <source>
        <dbReference type="SAM" id="Phobius"/>
    </source>
</evidence>
<keyword evidence="2" id="KW-0472">Membrane</keyword>